<dbReference type="PANTHER" id="PTHR43798">
    <property type="entry name" value="MONOACYLGLYCEROL LIPASE"/>
    <property type="match status" value="1"/>
</dbReference>
<feature type="domain" description="AB hydrolase-1" evidence="2">
    <location>
        <begin position="80"/>
        <end position="168"/>
    </location>
</feature>
<keyword evidence="1" id="KW-1133">Transmembrane helix</keyword>
<dbReference type="OrthoDB" id="408373at2759"/>
<keyword evidence="1" id="KW-0812">Transmembrane</keyword>
<dbReference type="InterPro" id="IPR050266">
    <property type="entry name" value="AB_hydrolase_sf"/>
</dbReference>
<evidence type="ECO:0000313" key="3">
    <source>
        <dbReference type="EMBL" id="ORY52662.1"/>
    </source>
</evidence>
<dbReference type="GO" id="GO:0016787">
    <property type="term" value="F:hydrolase activity"/>
    <property type="evidence" value="ECO:0007669"/>
    <property type="project" value="UniProtKB-KW"/>
</dbReference>
<dbReference type="GO" id="GO:0016020">
    <property type="term" value="C:membrane"/>
    <property type="evidence" value="ECO:0007669"/>
    <property type="project" value="TreeGrafter"/>
</dbReference>
<dbReference type="PANTHER" id="PTHR43798:SF33">
    <property type="entry name" value="HYDROLASE, PUTATIVE (AFU_ORTHOLOGUE AFUA_2G14860)-RELATED"/>
    <property type="match status" value="1"/>
</dbReference>
<dbReference type="Pfam" id="PF00561">
    <property type="entry name" value="Abhydrolase_1"/>
    <property type="match status" value="1"/>
</dbReference>
<name>A0A1Y2D035_9FUNG</name>
<accession>A0A1Y2D035</accession>
<evidence type="ECO:0000313" key="4">
    <source>
        <dbReference type="Proteomes" id="UP000193642"/>
    </source>
</evidence>
<feature type="transmembrane region" description="Helical" evidence="1">
    <location>
        <begin position="6"/>
        <end position="25"/>
    </location>
</feature>
<evidence type="ECO:0000256" key="1">
    <source>
        <dbReference type="SAM" id="Phobius"/>
    </source>
</evidence>
<dbReference type="AlphaFoldDB" id="A0A1Y2D035"/>
<proteinExistence type="predicted"/>
<dbReference type="InterPro" id="IPR000073">
    <property type="entry name" value="AB_hydrolase_1"/>
</dbReference>
<dbReference type="STRING" id="329046.A0A1Y2D035"/>
<dbReference type="InterPro" id="IPR029058">
    <property type="entry name" value="AB_hydrolase_fold"/>
</dbReference>
<keyword evidence="1" id="KW-0472">Membrane</keyword>
<dbReference type="Proteomes" id="UP000193642">
    <property type="component" value="Unassembled WGS sequence"/>
</dbReference>
<dbReference type="PRINTS" id="PR00111">
    <property type="entry name" value="ABHYDROLASE"/>
</dbReference>
<gene>
    <name evidence="3" type="ORF">BCR33DRAFT_711914</name>
</gene>
<sequence>MGLLDSVLVVAASGVLTFFLAYLVVVPNDTDSLGSLSSVTDSTGCAMLEQFYPQDDDHHRVKLSQGKTHYFFKGPVDGKRIVFIHGINVTAYVFPQTLQALVDQGFRVLAYDLLGMGYTDAPGVKYDSDTYTAQLKDLLDHIGWEKSVICGHSLGGGIATEFADRYPNENYVLFGGRALLSQRAKKHLQGFIAPPYNVHMYNTQLLNFKHNPGFARCYFKTVQHGPIQNRDATFKRVGKAFGDRVLCIWAKGDTTCDFKVEGARFQEYMPDANFVALEGRHTVLGEQPIECVQLISQFTEQ</sequence>
<protein>
    <submittedName>
        <fullName evidence="3">Alpha/beta-hydrolase</fullName>
    </submittedName>
</protein>
<organism evidence="3 4">
    <name type="scientific">Rhizoclosmatium globosum</name>
    <dbReference type="NCBI Taxonomy" id="329046"/>
    <lineage>
        <taxon>Eukaryota</taxon>
        <taxon>Fungi</taxon>
        <taxon>Fungi incertae sedis</taxon>
        <taxon>Chytridiomycota</taxon>
        <taxon>Chytridiomycota incertae sedis</taxon>
        <taxon>Chytridiomycetes</taxon>
        <taxon>Chytridiales</taxon>
        <taxon>Chytriomycetaceae</taxon>
        <taxon>Rhizoclosmatium</taxon>
    </lineage>
</organism>
<keyword evidence="3" id="KW-0378">Hydrolase</keyword>
<dbReference type="Gene3D" id="3.40.50.1820">
    <property type="entry name" value="alpha/beta hydrolase"/>
    <property type="match status" value="1"/>
</dbReference>
<keyword evidence="4" id="KW-1185">Reference proteome</keyword>
<dbReference type="SUPFAM" id="SSF53474">
    <property type="entry name" value="alpha/beta-Hydrolases"/>
    <property type="match status" value="1"/>
</dbReference>
<dbReference type="EMBL" id="MCGO01000003">
    <property type="protein sequence ID" value="ORY52662.1"/>
    <property type="molecule type" value="Genomic_DNA"/>
</dbReference>
<evidence type="ECO:0000259" key="2">
    <source>
        <dbReference type="Pfam" id="PF00561"/>
    </source>
</evidence>
<reference evidence="3 4" key="1">
    <citation type="submission" date="2016-07" db="EMBL/GenBank/DDBJ databases">
        <title>Pervasive Adenine N6-methylation of Active Genes in Fungi.</title>
        <authorList>
            <consortium name="DOE Joint Genome Institute"/>
            <person name="Mondo S.J."/>
            <person name="Dannebaum R.O."/>
            <person name="Kuo R.C."/>
            <person name="Labutti K."/>
            <person name="Haridas S."/>
            <person name="Kuo A."/>
            <person name="Salamov A."/>
            <person name="Ahrendt S.R."/>
            <person name="Lipzen A."/>
            <person name="Sullivan W."/>
            <person name="Andreopoulos W.B."/>
            <person name="Clum A."/>
            <person name="Lindquist E."/>
            <person name="Daum C."/>
            <person name="Ramamoorthy G.K."/>
            <person name="Gryganskyi A."/>
            <person name="Culley D."/>
            <person name="Magnuson J.K."/>
            <person name="James T.Y."/>
            <person name="O'Malley M.A."/>
            <person name="Stajich J.E."/>
            <person name="Spatafora J.W."/>
            <person name="Visel A."/>
            <person name="Grigoriev I.V."/>
        </authorList>
    </citation>
    <scope>NUCLEOTIDE SEQUENCE [LARGE SCALE GENOMIC DNA]</scope>
    <source>
        <strain evidence="3 4">JEL800</strain>
    </source>
</reference>
<comment type="caution">
    <text evidence="3">The sequence shown here is derived from an EMBL/GenBank/DDBJ whole genome shotgun (WGS) entry which is preliminary data.</text>
</comment>